<accession>A0ABS5HRM6</accession>
<feature type="compositionally biased region" description="Basic residues" evidence="1">
    <location>
        <begin position="54"/>
        <end position="75"/>
    </location>
</feature>
<comment type="caution">
    <text evidence="2">The sequence shown here is derived from an EMBL/GenBank/DDBJ whole genome shotgun (WGS) entry which is preliminary data.</text>
</comment>
<feature type="region of interest" description="Disordered" evidence="1">
    <location>
        <begin position="45"/>
        <end position="75"/>
    </location>
</feature>
<evidence type="ECO:0000256" key="1">
    <source>
        <dbReference type="SAM" id="MobiDB-lite"/>
    </source>
</evidence>
<dbReference type="EMBL" id="JADMKU010000006">
    <property type="protein sequence ID" value="MBR9651193.1"/>
    <property type="molecule type" value="Genomic_DNA"/>
</dbReference>
<keyword evidence="3" id="KW-1185">Reference proteome</keyword>
<reference evidence="2 3" key="1">
    <citation type="journal article" date="2021" name="Arch. Microbiol.">
        <title>Thalassobius aquimarinus sp. nov., isolated from the Sea of Japan seashore.</title>
        <authorList>
            <person name="Kurilenko V.V."/>
            <person name="Romanenko L.A."/>
            <person name="Chernysheva N.Y."/>
            <person name="Velansky P.V."/>
            <person name="Tekutyeva L.A."/>
            <person name="Isaeva M.P."/>
            <person name="Mikhailov V.V."/>
        </authorList>
    </citation>
    <scope>NUCLEOTIDE SEQUENCE [LARGE SCALE GENOMIC DNA]</scope>
    <source>
        <strain evidence="2 3">KMM 8518</strain>
    </source>
</reference>
<proteinExistence type="predicted"/>
<protein>
    <submittedName>
        <fullName evidence="2">Uncharacterized protein</fullName>
    </submittedName>
</protein>
<evidence type="ECO:0000313" key="3">
    <source>
        <dbReference type="Proteomes" id="UP001195941"/>
    </source>
</evidence>
<gene>
    <name evidence="2" type="ORF">IT775_08680</name>
</gene>
<name>A0ABS5HRM6_9RHOB</name>
<dbReference type="Proteomes" id="UP001195941">
    <property type="component" value="Unassembled WGS sequence"/>
</dbReference>
<sequence length="99" mass="11341">MPHSRKIATCCYCGRRAELVLSGEVRHELSCASCGAPLHDLKRLRSDAVQPRSRSQKPARVKPDRRKPQKFKAKSYKRRKGFGARLLDELFDAVEDIFD</sequence>
<evidence type="ECO:0000313" key="2">
    <source>
        <dbReference type="EMBL" id="MBR9651193.1"/>
    </source>
</evidence>
<organism evidence="2 3">
    <name type="scientific">Thalassovita aquimarina</name>
    <dbReference type="NCBI Taxonomy" id="2785917"/>
    <lineage>
        <taxon>Bacteria</taxon>
        <taxon>Pseudomonadati</taxon>
        <taxon>Pseudomonadota</taxon>
        <taxon>Alphaproteobacteria</taxon>
        <taxon>Rhodobacterales</taxon>
        <taxon>Roseobacteraceae</taxon>
        <taxon>Thalassovita</taxon>
    </lineage>
</organism>